<keyword evidence="10" id="KW-0378">Hydrolase</keyword>
<dbReference type="Gene3D" id="2.170.260.10">
    <property type="entry name" value="paz domain"/>
    <property type="match status" value="1"/>
</dbReference>
<evidence type="ECO:0000259" key="20">
    <source>
        <dbReference type="PROSITE" id="PS50142"/>
    </source>
</evidence>
<evidence type="ECO:0000259" key="24">
    <source>
        <dbReference type="PROSITE" id="PS51327"/>
    </source>
</evidence>
<dbReference type="InterPro" id="IPR036085">
    <property type="entry name" value="PAZ_dom_sf"/>
</dbReference>
<dbReference type="SMART" id="SM00535">
    <property type="entry name" value="RIBOc"/>
    <property type="match status" value="2"/>
</dbReference>
<dbReference type="GO" id="GO:0005524">
    <property type="term" value="F:ATP binding"/>
    <property type="evidence" value="ECO:0007669"/>
    <property type="project" value="UniProtKB-KW"/>
</dbReference>
<evidence type="ECO:0000256" key="18">
    <source>
        <dbReference type="PROSITE-ProRule" id="PRU00657"/>
    </source>
</evidence>
<dbReference type="PROSITE" id="PS51192">
    <property type="entry name" value="HELICASE_ATP_BIND_1"/>
    <property type="match status" value="1"/>
</dbReference>
<evidence type="ECO:0000256" key="11">
    <source>
        <dbReference type="ARBA" id="ARBA00022806"/>
    </source>
</evidence>
<dbReference type="InterPro" id="IPR027417">
    <property type="entry name" value="P-loop_NTPase"/>
</dbReference>
<dbReference type="Pfam" id="PF03368">
    <property type="entry name" value="Dicer_dimer"/>
    <property type="match status" value="1"/>
</dbReference>
<feature type="domain" description="DRBM" evidence="19">
    <location>
        <begin position="1591"/>
        <end position="1614"/>
    </location>
</feature>
<feature type="domain" description="RNase III" evidence="20">
    <location>
        <begin position="1116"/>
        <end position="1317"/>
    </location>
</feature>
<dbReference type="Proteomes" id="UP001516400">
    <property type="component" value="Unassembled WGS sequence"/>
</dbReference>
<evidence type="ECO:0000256" key="8">
    <source>
        <dbReference type="ARBA" id="ARBA00022741"/>
    </source>
</evidence>
<dbReference type="SUPFAM" id="SSF101690">
    <property type="entry name" value="PAZ domain"/>
    <property type="match status" value="1"/>
</dbReference>
<dbReference type="GO" id="GO:0031054">
    <property type="term" value="P:pre-miRNA processing"/>
    <property type="evidence" value="ECO:0007669"/>
    <property type="project" value="UniProtKB-ARBA"/>
</dbReference>
<feature type="domain" description="Helicase ATP-binding" evidence="22">
    <location>
        <begin position="17"/>
        <end position="190"/>
    </location>
</feature>
<dbReference type="Pfam" id="PF00636">
    <property type="entry name" value="Ribonuclease_3"/>
    <property type="match status" value="2"/>
</dbReference>
<comment type="cofactor">
    <cofactor evidence="3">
        <name>Mg(2+)</name>
        <dbReference type="ChEBI" id="CHEBI:18420"/>
    </cofactor>
</comment>
<evidence type="ECO:0000256" key="9">
    <source>
        <dbReference type="ARBA" id="ARBA00022759"/>
    </source>
</evidence>
<dbReference type="CDD" id="cd00593">
    <property type="entry name" value="RIBOc"/>
    <property type="match status" value="2"/>
</dbReference>
<dbReference type="InterPro" id="IPR000999">
    <property type="entry name" value="RNase_III_dom"/>
</dbReference>
<dbReference type="Gene3D" id="1.10.1520.10">
    <property type="entry name" value="Ribonuclease III domain"/>
    <property type="match status" value="2"/>
</dbReference>
<evidence type="ECO:0000259" key="23">
    <source>
        <dbReference type="PROSITE" id="PS51194"/>
    </source>
</evidence>
<keyword evidence="8" id="KW-0547">Nucleotide-binding</keyword>
<dbReference type="PROSITE" id="PS51194">
    <property type="entry name" value="HELICASE_CTER"/>
    <property type="match status" value="1"/>
</dbReference>
<evidence type="ECO:0000256" key="1">
    <source>
        <dbReference type="ARBA" id="ARBA00000109"/>
    </source>
</evidence>
<comment type="similarity">
    <text evidence="17 18">Belongs to the helicase family. Dicer subfamily.</text>
</comment>
<evidence type="ECO:0000313" key="26">
    <source>
        <dbReference type="Proteomes" id="UP001516400"/>
    </source>
</evidence>
<dbReference type="GO" id="GO:0004386">
    <property type="term" value="F:helicase activity"/>
    <property type="evidence" value="ECO:0007669"/>
    <property type="project" value="UniProtKB-KW"/>
</dbReference>
<dbReference type="GO" id="GO:0030422">
    <property type="term" value="P:siRNA processing"/>
    <property type="evidence" value="ECO:0007669"/>
    <property type="project" value="UniProtKB-ARBA"/>
</dbReference>
<dbReference type="InterPro" id="IPR003100">
    <property type="entry name" value="PAZ_dom"/>
</dbReference>
<dbReference type="SUPFAM" id="SSF52540">
    <property type="entry name" value="P-loop containing nucleoside triphosphate hydrolases"/>
    <property type="match status" value="1"/>
</dbReference>
<dbReference type="FunFam" id="1.10.1520.10:FF:000005">
    <property type="entry name" value="Putative endoribonuclease dicer"/>
    <property type="match status" value="1"/>
</dbReference>
<evidence type="ECO:0000313" key="25">
    <source>
        <dbReference type="EMBL" id="KAL3276338.1"/>
    </source>
</evidence>
<evidence type="ECO:0000259" key="21">
    <source>
        <dbReference type="PROSITE" id="PS50821"/>
    </source>
</evidence>
<dbReference type="Gene3D" id="3.30.160.20">
    <property type="match status" value="1"/>
</dbReference>
<dbReference type="InterPro" id="IPR048513">
    <property type="entry name" value="Dicer_PBD"/>
</dbReference>
<feature type="domain" description="Helicase C-terminal" evidence="23">
    <location>
        <begin position="361"/>
        <end position="528"/>
    </location>
</feature>
<keyword evidence="13" id="KW-0460">Magnesium</keyword>
<dbReference type="EMBL" id="JABFTP020000103">
    <property type="protein sequence ID" value="KAL3276338.1"/>
    <property type="molecule type" value="Genomic_DNA"/>
</dbReference>
<dbReference type="FunFam" id="3.40.50.300:FF:000628">
    <property type="entry name" value="Endoribonuclease Dicer"/>
    <property type="match status" value="1"/>
</dbReference>
<dbReference type="InterPro" id="IPR048512">
    <property type="entry name" value="Dicer_platform"/>
</dbReference>
<reference evidence="25 26" key="1">
    <citation type="journal article" date="2021" name="BMC Biol.">
        <title>Horizontally acquired antibacterial genes associated with adaptive radiation of ladybird beetles.</title>
        <authorList>
            <person name="Li H.S."/>
            <person name="Tang X.F."/>
            <person name="Huang Y.H."/>
            <person name="Xu Z.Y."/>
            <person name="Chen M.L."/>
            <person name="Du X.Y."/>
            <person name="Qiu B.Y."/>
            <person name="Chen P.T."/>
            <person name="Zhang W."/>
            <person name="Slipinski A."/>
            <person name="Escalona H.E."/>
            <person name="Waterhouse R.M."/>
            <person name="Zwick A."/>
            <person name="Pang H."/>
        </authorList>
    </citation>
    <scope>NUCLEOTIDE SEQUENCE [LARGE SCALE GENOMIC DNA]</scope>
    <source>
        <strain evidence="25">SYSU2018</strain>
    </source>
</reference>
<evidence type="ECO:0000256" key="16">
    <source>
        <dbReference type="ARBA" id="ARBA00023211"/>
    </source>
</evidence>
<evidence type="ECO:0000256" key="3">
    <source>
        <dbReference type="ARBA" id="ARBA00001946"/>
    </source>
</evidence>
<evidence type="ECO:0000256" key="5">
    <source>
        <dbReference type="ARBA" id="ARBA00022722"/>
    </source>
</evidence>
<feature type="domain" description="PAZ" evidence="21">
    <location>
        <begin position="839"/>
        <end position="951"/>
    </location>
</feature>
<keyword evidence="5" id="KW-0540">Nuclease</keyword>
<dbReference type="InterPro" id="IPR036389">
    <property type="entry name" value="RNase_III_sf"/>
</dbReference>
<organism evidence="25 26">
    <name type="scientific">Cryptolaemus montrouzieri</name>
    <dbReference type="NCBI Taxonomy" id="559131"/>
    <lineage>
        <taxon>Eukaryota</taxon>
        <taxon>Metazoa</taxon>
        <taxon>Ecdysozoa</taxon>
        <taxon>Arthropoda</taxon>
        <taxon>Hexapoda</taxon>
        <taxon>Insecta</taxon>
        <taxon>Pterygota</taxon>
        <taxon>Neoptera</taxon>
        <taxon>Endopterygota</taxon>
        <taxon>Coleoptera</taxon>
        <taxon>Polyphaga</taxon>
        <taxon>Cucujiformia</taxon>
        <taxon>Coccinelloidea</taxon>
        <taxon>Coccinellidae</taxon>
        <taxon>Scymninae</taxon>
        <taxon>Scymnini</taxon>
        <taxon>Cryptolaemus</taxon>
    </lineage>
</organism>
<keyword evidence="9" id="KW-0255">Endonuclease</keyword>
<dbReference type="InterPro" id="IPR014001">
    <property type="entry name" value="Helicase_ATP-bd"/>
</dbReference>
<evidence type="ECO:0000256" key="6">
    <source>
        <dbReference type="ARBA" id="ARBA00022723"/>
    </source>
</evidence>
<feature type="domain" description="RNase III" evidence="20">
    <location>
        <begin position="1365"/>
        <end position="1523"/>
    </location>
</feature>
<dbReference type="PANTHER" id="PTHR14950">
    <property type="entry name" value="DICER-RELATED"/>
    <property type="match status" value="1"/>
</dbReference>
<dbReference type="SMART" id="SM00490">
    <property type="entry name" value="HELICc"/>
    <property type="match status" value="1"/>
</dbReference>
<evidence type="ECO:0000259" key="19">
    <source>
        <dbReference type="PROSITE" id="PS50137"/>
    </source>
</evidence>
<evidence type="ECO:0000256" key="12">
    <source>
        <dbReference type="ARBA" id="ARBA00022840"/>
    </source>
</evidence>
<dbReference type="SMART" id="SM00487">
    <property type="entry name" value="DEXDc"/>
    <property type="match status" value="1"/>
</dbReference>
<keyword evidence="7" id="KW-0677">Repeat</keyword>
<dbReference type="InterPro" id="IPR005034">
    <property type="entry name" value="Dicer_dimerisation"/>
</dbReference>
<sequence length="1614" mass="186169">MEEEPEEFIPRNYQVALLKQCLERNTIIFLPTGAGKTFIAIMTLKMMGADLLGENHKVSIILVNTVALVDQHTKYVRQHTTFNCSGYSGEMNVDYWDKEMWLKQFQKNQVLVMTCEILAAIVRGKIFNLSDVNLLIFDECHHAVNDHSMRQVMMNFENLRNAPRVIGLTATLLNGNCKLNKVMEEVKSLEITFQAKVATVDGLEVVVGYSTNPKEFMKHYDVHVPSPSEIECLEKIDEMQLNISRIKIEGKQVNDRIKNSNMKQLEPNEGLLTLINMIKDLKFHMERFGVYGGVITCKAFSILIERMKKHCDNMVLGLILQYIHTTLGFIISQLEKTMESCNSEKESFWKFSPDKVVKLIHILDNFKRTSKESLCGLIFVERRFTAKIVYHILEALSKCDPDYSYIRSDFIIGNSNNPLNDTREGMYISKKNKEVLDRFVNKEINLLCTSQVLEEGIDIPKCTLVCKFDLPKDYRSYIQSKGRARHKTSHYYMLVESNNQNKFLEKYHQYQVVEQKLNDFLIGKTDEREAPTKEEIEDMYNESILPSYFVNGPGSAYINAVSAIPLLCRYCQSLPSDQYTTYSPEWYISVKDNMNVVTVLLPLICPLVDPIEGIPMKTKKWAKRAAAYVACIKLHQCGELNDSLLPIERNLIEEDVSYLFQHHPEEKEVGAGLKMIRNHDLQISTTSLGKIESVRGIYLHIIHLEPLFAKIENDINSGGLYDIYTSNLCFGLLTPNPLPSTCSFPIYISNGTIMVSVTNNVRLVTLTDEEIEKIREFHFVVFNDVLEVVNSFLIMDNSENAESIVIVPVKKEELVIDFEVVEQHRSIKNRQITLTHSEKIALEVNEETYLHKIVIPSYRREICSYLVTQVCVDMTPMSNFPNESYQDFCDYYQEKHQEHIVNRNQPLLLVKGLSRKMNLYKPQGLEKKRKKEKIYEELQEYLIPEMVIKEEFPAALWIQARFLPTILSRLSYLLRIETLWRKIGEDCGFPLKVNDMRPLELNLNLIKYDPVANEQQVMNQVRKNYERSENILSITSSLKSSACNKDFRSKVLESKYPWKDLDEPKDINKTLEVTVMDIEAYESFINHKVLGTERKNVHKSPVKNKYPALTYDKEFVEKSIQMLGGKHSGVVELADMYEAMTTCRANDIVNLERLETLGDSFLKYITSFYITLRFPYYDEGRATQLKGRIISNKNLFYLGRKHNVGGIMKKKDLTLKSEWVPPGFSIAQVLKNEIINNNVSVNCLFRCNFTREERISGVINEAMLEPIMTKYAANAEEDNQAKNMENMDQFLKKQCIKDKFVADVVEAILGTYLKNTGIEGCLKVIQWIGIIPPSENLQDFFRQAPPPVMKPNSTLQDILYLLPQCREMESIIGYEFKNKAYLLQAFSHASYSANRITHTYEKLEFLGDAILDLLITCFIYESCDNMTPGDLTDLRSALVNNNTFASYVVRLGLHKFLLMMNSKLQSHVDRFVEFMTMKNFDIDDEVIILLEEDEFNMAEYVDVPKVLGDIFEALAGAIFLDSGYSLETVWKVFYKIMWREIDLFSRNVPKNMVRRLYECEGAYPEFSKATTTANDKVMVKLHFHAEGRPKYVHGFGTNKIAAKKAAAKIALRYL</sequence>
<dbReference type="CDD" id="cd15903">
    <property type="entry name" value="Dicer_PBD"/>
    <property type="match status" value="1"/>
</dbReference>
<dbReference type="Pfam" id="PF20932">
    <property type="entry name" value="Dicer_dsRBD"/>
    <property type="match status" value="1"/>
</dbReference>
<dbReference type="HAMAP" id="MF_00104">
    <property type="entry name" value="RNase_III"/>
    <property type="match status" value="1"/>
</dbReference>
<name>A0ABD2NCJ6_9CUCU</name>
<dbReference type="GO" id="GO:0003723">
    <property type="term" value="F:RNA binding"/>
    <property type="evidence" value="ECO:0007669"/>
    <property type="project" value="UniProtKB-UniRule"/>
</dbReference>
<dbReference type="GO" id="GO:0046872">
    <property type="term" value="F:metal ion binding"/>
    <property type="evidence" value="ECO:0007669"/>
    <property type="project" value="UniProtKB-KW"/>
</dbReference>
<accession>A0ABD2NCJ6</accession>
<dbReference type="InterPro" id="IPR011545">
    <property type="entry name" value="DEAD/DEAH_box_helicase_dom"/>
</dbReference>
<dbReference type="Pfam" id="PF02170">
    <property type="entry name" value="PAZ"/>
    <property type="match status" value="1"/>
</dbReference>
<dbReference type="PROSITE" id="PS50137">
    <property type="entry name" value="DS_RBD"/>
    <property type="match status" value="1"/>
</dbReference>
<keyword evidence="14 18" id="KW-0694">RNA-binding</keyword>
<gene>
    <name evidence="25" type="ORF">HHI36_011721</name>
</gene>
<dbReference type="SMART" id="SM00949">
    <property type="entry name" value="PAZ"/>
    <property type="match status" value="1"/>
</dbReference>
<dbReference type="InterPro" id="IPR038248">
    <property type="entry name" value="Dicer_dimer_sf"/>
</dbReference>
<dbReference type="PROSITE" id="PS50142">
    <property type="entry name" value="RNASE_3_2"/>
    <property type="match status" value="2"/>
</dbReference>
<keyword evidence="15" id="KW-0943">RNA-mediated gene silencing</keyword>
<comment type="cofactor">
    <cofactor evidence="2">
        <name>Mn(2+)</name>
        <dbReference type="ChEBI" id="CHEBI:29035"/>
    </cofactor>
</comment>
<keyword evidence="12" id="KW-0067">ATP-binding</keyword>
<comment type="caution">
    <text evidence="25">The sequence shown here is derived from an EMBL/GenBank/DDBJ whole genome shotgun (WGS) entry which is preliminary data.</text>
</comment>
<dbReference type="Gene3D" id="3.40.50.300">
    <property type="entry name" value="P-loop containing nucleotide triphosphate hydrolases"/>
    <property type="match status" value="2"/>
</dbReference>
<evidence type="ECO:0000256" key="2">
    <source>
        <dbReference type="ARBA" id="ARBA00001936"/>
    </source>
</evidence>
<dbReference type="GO" id="GO:0004525">
    <property type="term" value="F:ribonuclease III activity"/>
    <property type="evidence" value="ECO:0007669"/>
    <property type="project" value="UniProtKB-EC"/>
</dbReference>
<proteinExistence type="inferred from homology"/>
<dbReference type="PROSITE" id="PS00517">
    <property type="entry name" value="RNASE_3_1"/>
    <property type="match status" value="1"/>
</dbReference>
<dbReference type="InterPro" id="IPR044441">
    <property type="entry name" value="DICER_DSRM"/>
</dbReference>
<dbReference type="InterPro" id="IPR014720">
    <property type="entry name" value="dsRBD_dom"/>
</dbReference>
<evidence type="ECO:0000256" key="10">
    <source>
        <dbReference type="ARBA" id="ARBA00022801"/>
    </source>
</evidence>
<evidence type="ECO:0000256" key="13">
    <source>
        <dbReference type="ARBA" id="ARBA00022842"/>
    </source>
</evidence>
<keyword evidence="16" id="KW-0464">Manganese</keyword>
<evidence type="ECO:0000256" key="15">
    <source>
        <dbReference type="ARBA" id="ARBA00023158"/>
    </source>
</evidence>
<dbReference type="CDD" id="cd18034">
    <property type="entry name" value="DEXHc_dicer"/>
    <property type="match status" value="1"/>
</dbReference>
<keyword evidence="26" id="KW-1185">Reference proteome</keyword>
<dbReference type="PANTHER" id="PTHR14950:SF37">
    <property type="entry name" value="ENDORIBONUCLEASE DICER"/>
    <property type="match status" value="1"/>
</dbReference>
<dbReference type="InterPro" id="IPR011907">
    <property type="entry name" value="RNase_III"/>
</dbReference>
<evidence type="ECO:0000259" key="22">
    <source>
        <dbReference type="PROSITE" id="PS51192"/>
    </source>
</evidence>
<protein>
    <recommendedName>
        <fullName evidence="4">ribonuclease III</fullName>
        <ecNumber evidence="4">3.1.26.3</ecNumber>
    </recommendedName>
</protein>
<dbReference type="EC" id="3.1.26.3" evidence="4"/>
<dbReference type="SUPFAM" id="SSF69065">
    <property type="entry name" value="RNase III domain-like"/>
    <property type="match status" value="2"/>
</dbReference>
<evidence type="ECO:0000256" key="4">
    <source>
        <dbReference type="ARBA" id="ARBA00012177"/>
    </source>
</evidence>
<keyword evidence="6" id="KW-0479">Metal-binding</keyword>
<dbReference type="InterPro" id="IPR001650">
    <property type="entry name" value="Helicase_C-like"/>
</dbReference>
<dbReference type="PROSITE" id="PS50821">
    <property type="entry name" value="PAZ"/>
    <property type="match status" value="1"/>
</dbReference>
<comment type="catalytic activity">
    <reaction evidence="1">
        <text>Endonucleolytic cleavage to 5'-phosphomonoester.</text>
        <dbReference type="EC" id="3.1.26.3"/>
    </reaction>
</comment>
<dbReference type="Pfam" id="PF20931">
    <property type="entry name" value="Dicer_platform"/>
    <property type="match status" value="1"/>
</dbReference>
<dbReference type="Pfam" id="PF00271">
    <property type="entry name" value="Helicase_C"/>
    <property type="match status" value="1"/>
</dbReference>
<evidence type="ECO:0000256" key="7">
    <source>
        <dbReference type="ARBA" id="ARBA00022737"/>
    </source>
</evidence>
<evidence type="ECO:0000256" key="17">
    <source>
        <dbReference type="ARBA" id="ARBA00035116"/>
    </source>
</evidence>
<dbReference type="Gene3D" id="3.30.160.380">
    <property type="entry name" value="Dicer dimerisation domain"/>
    <property type="match status" value="1"/>
</dbReference>
<dbReference type="PROSITE" id="PS51327">
    <property type="entry name" value="DICER_DSRBF"/>
    <property type="match status" value="1"/>
</dbReference>
<evidence type="ECO:0000256" key="14">
    <source>
        <dbReference type="ARBA" id="ARBA00022884"/>
    </source>
</evidence>
<keyword evidence="11" id="KW-0347">Helicase</keyword>
<feature type="domain" description="Dicer dsRNA-binding fold" evidence="24">
    <location>
        <begin position="563"/>
        <end position="654"/>
    </location>
</feature>
<dbReference type="Pfam" id="PF00270">
    <property type="entry name" value="DEAD"/>
    <property type="match status" value="1"/>
</dbReference>